<dbReference type="InterPro" id="IPR006771">
    <property type="entry name" value="CetA-like"/>
</dbReference>
<dbReference type="PANTHER" id="PTHR36195:SF4">
    <property type="entry name" value="DOMAIN PROTEIN, PUTATIVE (AFU_ORTHOLOGUE AFUA_5G01990)-RELATED"/>
    <property type="match status" value="1"/>
</dbReference>
<protein>
    <submittedName>
        <fullName evidence="2">Uncharacterized protein</fullName>
    </submittedName>
</protein>
<dbReference type="AlphaFoldDB" id="A0A9W8TQJ9"/>
<reference evidence="2" key="1">
    <citation type="submission" date="2022-07" db="EMBL/GenBank/DDBJ databases">
        <title>Genome Sequence of Xylaria arbuscula.</title>
        <authorList>
            <person name="Buettner E."/>
        </authorList>
    </citation>
    <scope>NUCLEOTIDE SEQUENCE</scope>
    <source>
        <strain evidence="2">VT107</strain>
    </source>
</reference>
<dbReference type="OrthoDB" id="3682664at2759"/>
<comment type="caution">
    <text evidence="2">The sequence shown here is derived from an EMBL/GenBank/DDBJ whole genome shotgun (WGS) entry which is preliminary data.</text>
</comment>
<evidence type="ECO:0000313" key="3">
    <source>
        <dbReference type="Proteomes" id="UP001148614"/>
    </source>
</evidence>
<dbReference type="EMBL" id="JANPWZ010000236">
    <property type="protein sequence ID" value="KAJ3578275.1"/>
    <property type="molecule type" value="Genomic_DNA"/>
</dbReference>
<feature type="signal peptide" evidence="1">
    <location>
        <begin position="1"/>
        <end position="19"/>
    </location>
</feature>
<accession>A0A9W8TQJ9</accession>
<name>A0A9W8TQJ9_9PEZI</name>
<keyword evidence="3" id="KW-1185">Reference proteome</keyword>
<dbReference type="Proteomes" id="UP001148614">
    <property type="component" value="Unassembled WGS sequence"/>
</dbReference>
<organism evidence="2 3">
    <name type="scientific">Xylaria arbuscula</name>
    <dbReference type="NCBI Taxonomy" id="114810"/>
    <lineage>
        <taxon>Eukaryota</taxon>
        <taxon>Fungi</taxon>
        <taxon>Dikarya</taxon>
        <taxon>Ascomycota</taxon>
        <taxon>Pezizomycotina</taxon>
        <taxon>Sordariomycetes</taxon>
        <taxon>Xylariomycetidae</taxon>
        <taxon>Xylariales</taxon>
        <taxon>Xylariaceae</taxon>
        <taxon>Xylaria</taxon>
    </lineage>
</organism>
<evidence type="ECO:0000256" key="1">
    <source>
        <dbReference type="SAM" id="SignalP"/>
    </source>
</evidence>
<evidence type="ECO:0000313" key="2">
    <source>
        <dbReference type="EMBL" id="KAJ3578275.1"/>
    </source>
</evidence>
<dbReference type="Pfam" id="PF04681">
    <property type="entry name" value="Bys1"/>
    <property type="match status" value="1"/>
</dbReference>
<dbReference type="VEuPathDB" id="FungiDB:F4678DRAFT_430321"/>
<gene>
    <name evidence="2" type="ORF">NPX13_g2296</name>
</gene>
<feature type="chain" id="PRO_5040778659" evidence="1">
    <location>
        <begin position="20"/>
        <end position="153"/>
    </location>
</feature>
<keyword evidence="1" id="KW-0732">Signal</keyword>
<dbReference type="PANTHER" id="PTHR36195">
    <property type="entry name" value="DOMAIN PROTEIN, PUTATIVE (AFU_ORTHOLOGUE AFUA_5G01990)-RELATED-RELATED"/>
    <property type="match status" value="1"/>
</dbReference>
<sequence length="153" mass="16235">MKFFSTVMGAALVASGVSAQKAVVKNNCQSTVYVQSYPYDGSKAGTLTTVAPGKSFSENFRASGSTVKIATTKTLTNPLFFGYSFSSNPDYAYYELSTEWGNPFANFHNTLTPGAGCEVFNCAAGQASCYSTPSMKKVYGCPQPVNLTTTLCA</sequence>
<proteinExistence type="predicted"/>